<dbReference type="OrthoDB" id="9877877at2"/>
<dbReference type="AlphaFoldDB" id="A0A0S4M767"/>
<dbReference type="InterPro" id="IPR012902">
    <property type="entry name" value="N_methyl_site"/>
</dbReference>
<dbReference type="Pfam" id="PF07963">
    <property type="entry name" value="N_methyl"/>
    <property type="match status" value="1"/>
</dbReference>
<keyword evidence="1" id="KW-1133">Transmembrane helix</keyword>
<keyword evidence="1" id="KW-0812">Transmembrane</keyword>
<dbReference type="SUPFAM" id="SSF54523">
    <property type="entry name" value="Pili subunits"/>
    <property type="match status" value="1"/>
</dbReference>
<dbReference type="RefSeq" id="WP_092343445.1">
    <property type="nucleotide sequence ID" value="NZ_FLSL01000090.1"/>
</dbReference>
<keyword evidence="1" id="KW-0472">Membrane</keyword>
<gene>
    <name evidence="2" type="ORF">Ark11_1182</name>
</gene>
<dbReference type="Proteomes" id="UP000198651">
    <property type="component" value="Chromosome I"/>
</dbReference>
<dbReference type="Gene3D" id="3.30.700.10">
    <property type="entry name" value="Glycoprotein, Type 4 Pilin"/>
    <property type="match status" value="1"/>
</dbReference>
<proteinExistence type="predicted"/>
<evidence type="ECO:0000313" key="2">
    <source>
        <dbReference type="EMBL" id="CUT17992.1"/>
    </source>
</evidence>
<organism evidence="2 3">
    <name type="scientific">Candidatus Ichthyocystis hellenicum</name>
    <dbReference type="NCBI Taxonomy" id="1561003"/>
    <lineage>
        <taxon>Bacteria</taxon>
        <taxon>Pseudomonadati</taxon>
        <taxon>Pseudomonadota</taxon>
        <taxon>Betaproteobacteria</taxon>
        <taxon>Burkholderiales</taxon>
        <taxon>Candidatus Ichthyocystis</taxon>
    </lineage>
</organism>
<protein>
    <submittedName>
        <fullName evidence="2">Putative pilin subunit</fullName>
    </submittedName>
</protein>
<dbReference type="InterPro" id="IPR045584">
    <property type="entry name" value="Pilin-like"/>
</dbReference>
<sequence length="172" mass="18512">MKNNNFKAFTLVELIVAVAIIGILAAIAVPAYQKYTAKSIFVRGYAELSRFADEALLNLVAKGSCRTSVTTGYVTLGGSSVLGKYIITPTLSASSDYALKIEGCILVGFFKPSADGGFAKFDGKAVRIQALRDVYTDDPITKSCVTDIDPSFLDLEDLGCQYYSWAGTYNLS</sequence>
<feature type="transmembrane region" description="Helical" evidence="1">
    <location>
        <begin position="6"/>
        <end position="29"/>
    </location>
</feature>
<dbReference type="STRING" id="1561003.Ark11_1182"/>
<evidence type="ECO:0000256" key="1">
    <source>
        <dbReference type="SAM" id="Phobius"/>
    </source>
</evidence>
<keyword evidence="3" id="KW-1185">Reference proteome</keyword>
<reference evidence="3" key="1">
    <citation type="submission" date="2015-11" db="EMBL/GenBank/DDBJ databases">
        <authorList>
            <person name="Seth-Smith H.M.B."/>
        </authorList>
    </citation>
    <scope>NUCLEOTIDE SEQUENCE [LARGE SCALE GENOMIC DNA]</scope>
    <source>
        <strain evidence="3">2013Ark11</strain>
    </source>
</reference>
<name>A0A0S4M767_9BURK</name>
<dbReference type="NCBIfam" id="TIGR02532">
    <property type="entry name" value="IV_pilin_GFxxxE"/>
    <property type="match status" value="1"/>
</dbReference>
<accession>A0A0S4M767</accession>
<dbReference type="EMBL" id="LN906597">
    <property type="protein sequence ID" value="CUT17992.1"/>
    <property type="molecule type" value="Genomic_DNA"/>
</dbReference>
<evidence type="ECO:0000313" key="3">
    <source>
        <dbReference type="Proteomes" id="UP000198651"/>
    </source>
</evidence>